<reference evidence="1" key="1">
    <citation type="submission" date="2021-02" db="EMBL/GenBank/DDBJ databases">
        <authorList>
            <person name="Nowell W R."/>
        </authorList>
    </citation>
    <scope>NUCLEOTIDE SEQUENCE</scope>
</reference>
<dbReference type="Proteomes" id="UP000682733">
    <property type="component" value="Unassembled WGS sequence"/>
</dbReference>
<sequence length="48" mass="5860">MQTVIRSDMDRKKTYNVSERRLQENINGPRGLNWQCGLQLQRLRRDER</sequence>
<accession>A0A8S2GCT2</accession>
<protein>
    <submittedName>
        <fullName evidence="1">Uncharacterized protein</fullName>
    </submittedName>
</protein>
<evidence type="ECO:0000313" key="1">
    <source>
        <dbReference type="EMBL" id="CAF1665402.1"/>
    </source>
</evidence>
<dbReference type="Proteomes" id="UP000677228">
    <property type="component" value="Unassembled WGS sequence"/>
</dbReference>
<dbReference type="EMBL" id="CAJNOK010072012">
    <property type="protein sequence ID" value="CAF1665402.1"/>
    <property type="molecule type" value="Genomic_DNA"/>
</dbReference>
<proteinExistence type="predicted"/>
<comment type="caution">
    <text evidence="1">The sequence shown here is derived from an EMBL/GenBank/DDBJ whole genome shotgun (WGS) entry which is preliminary data.</text>
</comment>
<feature type="non-terminal residue" evidence="1">
    <location>
        <position position="1"/>
    </location>
</feature>
<dbReference type="AlphaFoldDB" id="A0A8S2GCT2"/>
<name>A0A8S2GCT2_9BILA</name>
<evidence type="ECO:0000313" key="2">
    <source>
        <dbReference type="EMBL" id="CAF4529880.1"/>
    </source>
</evidence>
<gene>
    <name evidence="1" type="ORF">OVA965_LOCUS45485</name>
    <name evidence="2" type="ORF">TMI583_LOCUS49014</name>
</gene>
<dbReference type="EMBL" id="CAJOBA010103813">
    <property type="protein sequence ID" value="CAF4529880.1"/>
    <property type="molecule type" value="Genomic_DNA"/>
</dbReference>
<evidence type="ECO:0000313" key="3">
    <source>
        <dbReference type="Proteomes" id="UP000677228"/>
    </source>
</evidence>
<organism evidence="1 3">
    <name type="scientific">Didymodactylos carnosus</name>
    <dbReference type="NCBI Taxonomy" id="1234261"/>
    <lineage>
        <taxon>Eukaryota</taxon>
        <taxon>Metazoa</taxon>
        <taxon>Spiralia</taxon>
        <taxon>Gnathifera</taxon>
        <taxon>Rotifera</taxon>
        <taxon>Eurotatoria</taxon>
        <taxon>Bdelloidea</taxon>
        <taxon>Philodinida</taxon>
        <taxon>Philodinidae</taxon>
        <taxon>Didymodactylos</taxon>
    </lineage>
</organism>